<feature type="non-terminal residue" evidence="1">
    <location>
        <position position="1"/>
    </location>
</feature>
<evidence type="ECO:0000313" key="1">
    <source>
        <dbReference type="EMBL" id="KAG0443036.1"/>
    </source>
</evidence>
<proteinExistence type="predicted"/>
<keyword evidence="2" id="KW-1185">Reference proteome</keyword>
<dbReference type="Proteomes" id="UP000805193">
    <property type="component" value="Unassembled WGS sequence"/>
</dbReference>
<gene>
    <name evidence="1" type="ORF">HPB47_015358</name>
</gene>
<sequence>WGVIASAVQDYHDYHLQADVCHAYHILRHQGVPDDNVVVMMYDDIAYNPRNPTPGIVMNYFEDPNVTASNFFNVLQRRRELIECGSGKFLLRRFTRRGSHCNIKMMHDERKYARMVFYLYASFSGSMFNGLLPDNISMFATTAADPHEEACPSEWDDVRGVFFFRRRTLQEQFEDTRFNTFFSTASVYGDMRMRNTRFSEFQGSHVIPPPPEPFQRSRRNSATKCMTPMNIPWEGLRNTTELCKRAIIKKKIRTMEQMRAFAKDKLIQIIAHATGCVFQGCDRFFNTMQERA</sequence>
<comment type="caution">
    <text evidence="1">The sequence shown here is derived from an EMBL/GenBank/DDBJ whole genome shotgun (WGS) entry which is preliminary data.</text>
</comment>
<reference evidence="1 2" key="1">
    <citation type="journal article" date="2020" name="Cell">
        <title>Large-Scale Comparative Analyses of Tick Genomes Elucidate Their Genetic Diversity and Vector Capacities.</title>
        <authorList>
            <consortium name="Tick Genome and Microbiome Consortium (TIGMIC)"/>
            <person name="Jia N."/>
            <person name="Wang J."/>
            <person name="Shi W."/>
            <person name="Du L."/>
            <person name="Sun Y."/>
            <person name="Zhan W."/>
            <person name="Jiang J.F."/>
            <person name="Wang Q."/>
            <person name="Zhang B."/>
            <person name="Ji P."/>
            <person name="Bell-Sakyi L."/>
            <person name="Cui X.M."/>
            <person name="Yuan T.T."/>
            <person name="Jiang B.G."/>
            <person name="Yang W.F."/>
            <person name="Lam T.T."/>
            <person name="Chang Q.C."/>
            <person name="Ding S.J."/>
            <person name="Wang X.J."/>
            <person name="Zhu J.G."/>
            <person name="Ruan X.D."/>
            <person name="Zhao L."/>
            <person name="Wei J.T."/>
            <person name="Ye R.Z."/>
            <person name="Que T.C."/>
            <person name="Du C.H."/>
            <person name="Zhou Y.H."/>
            <person name="Cheng J.X."/>
            <person name="Dai P.F."/>
            <person name="Guo W.B."/>
            <person name="Han X.H."/>
            <person name="Huang E.J."/>
            <person name="Li L.F."/>
            <person name="Wei W."/>
            <person name="Gao Y.C."/>
            <person name="Liu J.Z."/>
            <person name="Shao H.Z."/>
            <person name="Wang X."/>
            <person name="Wang C.C."/>
            <person name="Yang T.C."/>
            <person name="Huo Q.B."/>
            <person name="Li W."/>
            <person name="Chen H.Y."/>
            <person name="Chen S.E."/>
            <person name="Zhou L.G."/>
            <person name="Ni X.B."/>
            <person name="Tian J.H."/>
            <person name="Sheng Y."/>
            <person name="Liu T."/>
            <person name="Pan Y.S."/>
            <person name="Xia L.Y."/>
            <person name="Li J."/>
            <person name="Zhao F."/>
            <person name="Cao W.C."/>
        </authorList>
    </citation>
    <scope>NUCLEOTIDE SEQUENCE [LARGE SCALE GENOMIC DNA]</scope>
    <source>
        <strain evidence="1">Iper-2018</strain>
    </source>
</reference>
<name>A0AC60QX90_IXOPE</name>
<evidence type="ECO:0000313" key="2">
    <source>
        <dbReference type="Proteomes" id="UP000805193"/>
    </source>
</evidence>
<accession>A0AC60QX90</accession>
<protein>
    <submittedName>
        <fullName evidence="1">Uncharacterized protein</fullName>
    </submittedName>
</protein>
<organism evidence="1 2">
    <name type="scientific">Ixodes persulcatus</name>
    <name type="common">Taiga tick</name>
    <dbReference type="NCBI Taxonomy" id="34615"/>
    <lineage>
        <taxon>Eukaryota</taxon>
        <taxon>Metazoa</taxon>
        <taxon>Ecdysozoa</taxon>
        <taxon>Arthropoda</taxon>
        <taxon>Chelicerata</taxon>
        <taxon>Arachnida</taxon>
        <taxon>Acari</taxon>
        <taxon>Parasitiformes</taxon>
        <taxon>Ixodida</taxon>
        <taxon>Ixodoidea</taxon>
        <taxon>Ixodidae</taxon>
        <taxon>Ixodinae</taxon>
        <taxon>Ixodes</taxon>
    </lineage>
</organism>
<dbReference type="EMBL" id="JABSTQ010003929">
    <property type="protein sequence ID" value="KAG0443036.1"/>
    <property type="molecule type" value="Genomic_DNA"/>
</dbReference>